<organism evidence="2 3">
    <name type="scientific">Granulicatella seriolae</name>
    <dbReference type="NCBI Taxonomy" id="2967226"/>
    <lineage>
        <taxon>Bacteria</taxon>
        <taxon>Bacillati</taxon>
        <taxon>Bacillota</taxon>
        <taxon>Bacilli</taxon>
        <taxon>Lactobacillales</taxon>
        <taxon>Carnobacteriaceae</taxon>
        <taxon>Granulicatella</taxon>
    </lineage>
</organism>
<dbReference type="Proteomes" id="UP001059480">
    <property type="component" value="Unassembled WGS sequence"/>
</dbReference>
<dbReference type="PANTHER" id="PTHR37299:SF1">
    <property type="entry name" value="STAGE 0 SPORULATION PROTEIN A HOMOLOG"/>
    <property type="match status" value="1"/>
</dbReference>
<reference evidence="2" key="2">
    <citation type="journal article" date="2023" name="Curr. Microbiol.">
        <title>Granulicatella seriolae sp. nov., a Novel Facultative Anaerobe Isolated from Yellowtail Marine Fish.</title>
        <authorList>
            <person name="Lee M."/>
            <person name="Choi Y.J."/>
            <person name="Farooq A."/>
            <person name="Jeong J.B."/>
            <person name="Jung M.Y."/>
        </authorList>
    </citation>
    <scope>NUCLEOTIDE SEQUENCE</scope>
    <source>
        <strain evidence="2">S8</strain>
    </source>
</reference>
<protein>
    <submittedName>
        <fullName evidence="2">LytTR family transcriptional regulator</fullName>
    </submittedName>
</protein>
<gene>
    <name evidence="2" type="ORF">NPA36_05395</name>
</gene>
<evidence type="ECO:0000313" key="3">
    <source>
        <dbReference type="Proteomes" id="UP001059480"/>
    </source>
</evidence>
<dbReference type="InterPro" id="IPR046947">
    <property type="entry name" value="LytR-like"/>
</dbReference>
<sequence length="146" mass="16742">MRVEIRLSSDIDEPYAIIHTKELTEEIQQVVMLIENSQGKILTVKQNERLFILNISDVQLIRTEGKEVCVYDSSKQKFTSTKRLYEIEALLNNEFIRISKSAIVNLLKIDHVDTNIVGTLDVVTKNGCVESISRRYVQAFKTRVGI</sequence>
<name>A0ABT1WNE8_9LACT</name>
<dbReference type="Gene3D" id="2.40.50.1020">
    <property type="entry name" value="LytTr DNA-binding domain"/>
    <property type="match status" value="1"/>
</dbReference>
<accession>A0ABT1WNE8</accession>
<evidence type="ECO:0000313" key="2">
    <source>
        <dbReference type="EMBL" id="MCQ9209980.1"/>
    </source>
</evidence>
<dbReference type="Pfam" id="PF04397">
    <property type="entry name" value="LytTR"/>
    <property type="match status" value="1"/>
</dbReference>
<comment type="caution">
    <text evidence="2">The sequence shown here is derived from an EMBL/GenBank/DDBJ whole genome shotgun (WGS) entry which is preliminary data.</text>
</comment>
<proteinExistence type="predicted"/>
<reference evidence="2" key="3">
    <citation type="journal article" date="2023" name="Microbiol. Resour. Announc.">
        <title>Draft Genome Sequence of Granulicatella sp. Strain S8, Isolated from a Marine Fish, Seriola quinqueradiata.</title>
        <authorList>
            <person name="Lee M."/>
            <person name="Farooq A."/>
            <person name="Jeong J.B."/>
            <person name="Jung M.Y."/>
        </authorList>
    </citation>
    <scope>NUCLEOTIDE SEQUENCE</scope>
    <source>
        <strain evidence="2">S8</strain>
    </source>
</reference>
<dbReference type="RefSeq" id="WP_256945096.1">
    <property type="nucleotide sequence ID" value="NZ_JANHNZ010000004.1"/>
</dbReference>
<dbReference type="PANTHER" id="PTHR37299">
    <property type="entry name" value="TRANSCRIPTIONAL REGULATOR-RELATED"/>
    <property type="match status" value="1"/>
</dbReference>
<evidence type="ECO:0000259" key="1">
    <source>
        <dbReference type="PROSITE" id="PS50930"/>
    </source>
</evidence>
<reference evidence="2" key="1">
    <citation type="submission" date="2022-07" db="EMBL/GenBank/DDBJ databases">
        <authorList>
            <person name="Jung M.-Y."/>
            <person name="Lee M."/>
        </authorList>
    </citation>
    <scope>NUCLEOTIDE SEQUENCE</scope>
    <source>
        <strain evidence="2">S8</strain>
    </source>
</reference>
<feature type="domain" description="HTH LytTR-type" evidence="1">
    <location>
        <begin position="42"/>
        <end position="146"/>
    </location>
</feature>
<dbReference type="InterPro" id="IPR007492">
    <property type="entry name" value="LytTR_DNA-bd_dom"/>
</dbReference>
<dbReference type="PROSITE" id="PS50930">
    <property type="entry name" value="HTH_LYTTR"/>
    <property type="match status" value="1"/>
</dbReference>
<dbReference type="EMBL" id="JANHNZ010000004">
    <property type="protein sequence ID" value="MCQ9209980.1"/>
    <property type="molecule type" value="Genomic_DNA"/>
</dbReference>
<dbReference type="SMART" id="SM00850">
    <property type="entry name" value="LytTR"/>
    <property type="match status" value="1"/>
</dbReference>
<keyword evidence="3" id="KW-1185">Reference proteome</keyword>